<evidence type="ECO:0000313" key="2">
    <source>
        <dbReference type="EMBL" id="MBA6411966.1"/>
    </source>
</evidence>
<evidence type="ECO:0000313" key="3">
    <source>
        <dbReference type="Proteomes" id="UP000539350"/>
    </source>
</evidence>
<evidence type="ECO:0000256" key="1">
    <source>
        <dbReference type="SAM" id="SignalP"/>
    </source>
</evidence>
<feature type="chain" id="PRO_5031260699" description="Lipoprotein" evidence="1">
    <location>
        <begin position="23"/>
        <end position="263"/>
    </location>
</feature>
<gene>
    <name evidence="2" type="ORF">H2508_02430</name>
</gene>
<keyword evidence="3" id="KW-1185">Reference proteome</keyword>
<reference evidence="2 3" key="1">
    <citation type="submission" date="2020-07" db="EMBL/GenBank/DDBJ databases">
        <title>Halieaceae bacterium, F7430, whole genome shotgun sequencing project.</title>
        <authorList>
            <person name="Jiang S."/>
            <person name="Liu Z.W."/>
            <person name="Du Z.J."/>
        </authorList>
    </citation>
    <scope>NUCLEOTIDE SEQUENCE [LARGE SCALE GENOMIC DNA]</scope>
    <source>
        <strain evidence="2 3">F7430</strain>
    </source>
</reference>
<sequence>MRLFQGLIKFGCIIGAATLLLACSSTPTYNPTVFQYEIDKPLIEAAKVKTVIIPHVNLGAPSRNYLQKVEPRVDSQVSSYLKSKGYKVLPQRLFKQHWNTAVRAYGDPVDPTTAKVNMKSFVQIMQSVRDQLRETSDLDAFVFTDIVEFEVPFNGGMKHLARWDGVTRRPSLQGPGSGVSAAFDWNQPAAVASLQISIYDIELKRLFASRGGLDATDAIDTRSSKGGYVRRRSVLENDAYIMEGIQLAFHPFIPFKDWPGKAK</sequence>
<dbReference type="EMBL" id="JACFXU010000013">
    <property type="protein sequence ID" value="MBA6411966.1"/>
    <property type="molecule type" value="Genomic_DNA"/>
</dbReference>
<proteinExistence type="predicted"/>
<comment type="caution">
    <text evidence="2">The sequence shown here is derived from an EMBL/GenBank/DDBJ whole genome shotgun (WGS) entry which is preliminary data.</text>
</comment>
<keyword evidence="1" id="KW-0732">Signal</keyword>
<protein>
    <recommendedName>
        <fullName evidence="4">Lipoprotein</fullName>
    </recommendedName>
</protein>
<evidence type="ECO:0008006" key="4">
    <source>
        <dbReference type="Google" id="ProtNLM"/>
    </source>
</evidence>
<dbReference type="Proteomes" id="UP000539350">
    <property type="component" value="Unassembled WGS sequence"/>
</dbReference>
<dbReference type="PROSITE" id="PS51257">
    <property type="entry name" value="PROKAR_LIPOPROTEIN"/>
    <property type="match status" value="1"/>
</dbReference>
<name>A0A7W2YHZ4_9GAMM</name>
<feature type="signal peptide" evidence="1">
    <location>
        <begin position="1"/>
        <end position="22"/>
    </location>
</feature>
<dbReference type="RefSeq" id="WP_182168803.1">
    <property type="nucleotide sequence ID" value="NZ_JACFXU010000013.1"/>
</dbReference>
<organism evidence="2 3">
    <name type="scientific">Sediminihaliea albiluteola</name>
    <dbReference type="NCBI Taxonomy" id="2758564"/>
    <lineage>
        <taxon>Bacteria</taxon>
        <taxon>Pseudomonadati</taxon>
        <taxon>Pseudomonadota</taxon>
        <taxon>Gammaproteobacteria</taxon>
        <taxon>Cellvibrionales</taxon>
        <taxon>Halieaceae</taxon>
        <taxon>Sediminihaliea</taxon>
    </lineage>
</organism>
<accession>A0A7W2YHZ4</accession>
<dbReference type="AlphaFoldDB" id="A0A7W2YHZ4"/>